<evidence type="ECO:0000313" key="3">
    <source>
        <dbReference type="Ensembl" id="ENSGWIP00000027505.1"/>
    </source>
</evidence>
<comment type="similarity">
    <text evidence="1">Belongs to the calycin superfamily. Fatty-acid binding protein (FABP) family.</text>
</comment>
<evidence type="ECO:0000256" key="1">
    <source>
        <dbReference type="ARBA" id="ARBA00008390"/>
    </source>
</evidence>
<dbReference type="GO" id="GO:0008289">
    <property type="term" value="F:lipid binding"/>
    <property type="evidence" value="ECO:0007669"/>
    <property type="project" value="InterPro"/>
</dbReference>
<sequence length="109" mass="12385">LTRKWPLTASENFDEYMKVIGVGFATRQMGMVAKPNLIISVGDDQVITTKSESTFKNKDSFHAGQGPPSICQMANWCKSRCGRERKPLENKTLKMETEWLNASRMMLLQ</sequence>
<reference evidence="3" key="2">
    <citation type="submission" date="2025-08" db="UniProtKB">
        <authorList>
            <consortium name="Ensembl"/>
        </authorList>
    </citation>
    <scope>IDENTIFICATION</scope>
</reference>
<dbReference type="InterPro" id="IPR031259">
    <property type="entry name" value="ILBP"/>
</dbReference>
<dbReference type="Pfam" id="PF00061">
    <property type="entry name" value="Lipocalin"/>
    <property type="match status" value="1"/>
</dbReference>
<dbReference type="SUPFAM" id="SSF50814">
    <property type="entry name" value="Lipocalins"/>
    <property type="match status" value="1"/>
</dbReference>
<keyword evidence="4" id="KW-1185">Reference proteome</keyword>
<reference evidence="3" key="3">
    <citation type="submission" date="2025-09" db="UniProtKB">
        <authorList>
            <consortium name="Ensembl"/>
        </authorList>
    </citation>
    <scope>IDENTIFICATION</scope>
</reference>
<organism evidence="3 4">
    <name type="scientific">Gouania willdenowi</name>
    <name type="common">Blunt-snouted clingfish</name>
    <name type="synonym">Lepadogaster willdenowi</name>
    <dbReference type="NCBI Taxonomy" id="441366"/>
    <lineage>
        <taxon>Eukaryota</taxon>
        <taxon>Metazoa</taxon>
        <taxon>Chordata</taxon>
        <taxon>Craniata</taxon>
        <taxon>Vertebrata</taxon>
        <taxon>Euteleostomi</taxon>
        <taxon>Actinopterygii</taxon>
        <taxon>Neopterygii</taxon>
        <taxon>Teleostei</taxon>
        <taxon>Neoteleostei</taxon>
        <taxon>Acanthomorphata</taxon>
        <taxon>Ovalentaria</taxon>
        <taxon>Blenniimorphae</taxon>
        <taxon>Blenniiformes</taxon>
        <taxon>Gobiesocoidei</taxon>
        <taxon>Gobiesocidae</taxon>
        <taxon>Gobiesocinae</taxon>
        <taxon>Gouania</taxon>
    </lineage>
</organism>
<accession>A0A8C5EVL8</accession>
<evidence type="ECO:0000313" key="4">
    <source>
        <dbReference type="Proteomes" id="UP000694680"/>
    </source>
</evidence>
<dbReference type="InterPro" id="IPR012674">
    <property type="entry name" value="Calycin"/>
</dbReference>
<evidence type="ECO:0000259" key="2">
    <source>
        <dbReference type="Pfam" id="PF00061"/>
    </source>
</evidence>
<name>A0A8C5EVL8_GOUWI</name>
<dbReference type="Ensembl" id="ENSGWIT00000030013.1">
    <property type="protein sequence ID" value="ENSGWIP00000027505.1"/>
    <property type="gene ID" value="ENSGWIG00000014388.1"/>
</dbReference>
<reference evidence="3" key="1">
    <citation type="submission" date="2020-06" db="EMBL/GenBank/DDBJ databases">
        <authorList>
            <consortium name="Wellcome Sanger Institute Data Sharing"/>
        </authorList>
    </citation>
    <scope>NUCLEOTIDE SEQUENCE [LARGE SCALE GENOMIC DNA]</scope>
</reference>
<dbReference type="Gene3D" id="2.40.128.20">
    <property type="match status" value="1"/>
</dbReference>
<dbReference type="InterPro" id="IPR000566">
    <property type="entry name" value="Lipocln_cytosolic_FA-bd_dom"/>
</dbReference>
<feature type="domain" description="Lipocalin/cytosolic fatty-acid binding" evidence="2">
    <location>
        <begin position="4"/>
        <end position="62"/>
    </location>
</feature>
<dbReference type="Proteomes" id="UP000694680">
    <property type="component" value="Chromosome 17"/>
</dbReference>
<proteinExistence type="inferred from homology"/>
<dbReference type="PANTHER" id="PTHR11955">
    <property type="entry name" value="FATTY ACID BINDING PROTEIN"/>
    <property type="match status" value="1"/>
</dbReference>
<protein>
    <recommendedName>
        <fullName evidence="2">Lipocalin/cytosolic fatty-acid binding domain-containing protein</fullName>
    </recommendedName>
</protein>
<dbReference type="AlphaFoldDB" id="A0A8C5EVL8"/>